<dbReference type="Gramene" id="MELO3C030715.2.1">
    <property type="protein sequence ID" value="MELO3C030715.2.1"/>
    <property type="gene ID" value="MELO3C030715.2"/>
</dbReference>
<organism evidence="2">
    <name type="scientific">Cucumis melo</name>
    <name type="common">Muskmelon</name>
    <dbReference type="NCBI Taxonomy" id="3656"/>
    <lineage>
        <taxon>Eukaryota</taxon>
        <taxon>Viridiplantae</taxon>
        <taxon>Streptophyta</taxon>
        <taxon>Embryophyta</taxon>
        <taxon>Tracheophyta</taxon>
        <taxon>Spermatophyta</taxon>
        <taxon>Magnoliopsida</taxon>
        <taxon>eudicotyledons</taxon>
        <taxon>Gunneridae</taxon>
        <taxon>Pentapetalae</taxon>
        <taxon>rosids</taxon>
        <taxon>fabids</taxon>
        <taxon>Cucurbitales</taxon>
        <taxon>Cucurbitaceae</taxon>
        <taxon>Benincaseae</taxon>
        <taxon>Cucumis</taxon>
    </lineage>
</organism>
<dbReference type="EnsemblPlants" id="MELO3C030715.2.1">
    <property type="protein sequence ID" value="MELO3C030715.2.1"/>
    <property type="gene ID" value="MELO3C030715.2"/>
</dbReference>
<feature type="region of interest" description="Disordered" evidence="1">
    <location>
        <begin position="1"/>
        <end position="72"/>
    </location>
</feature>
<feature type="compositionally biased region" description="Basic residues" evidence="1">
    <location>
        <begin position="49"/>
        <end position="59"/>
    </location>
</feature>
<feature type="compositionally biased region" description="Basic and acidic residues" evidence="1">
    <location>
        <begin position="32"/>
        <end position="48"/>
    </location>
</feature>
<protein>
    <submittedName>
        <fullName evidence="2">Uncharacterized protein</fullName>
    </submittedName>
</protein>
<accession>A0A9I9E9L1</accession>
<dbReference type="AlphaFoldDB" id="A0A9I9E9L1"/>
<reference evidence="2" key="1">
    <citation type="submission" date="2023-03" db="UniProtKB">
        <authorList>
            <consortium name="EnsemblPlants"/>
        </authorList>
    </citation>
    <scope>IDENTIFICATION</scope>
</reference>
<name>A0A9I9E9L1_CUCME</name>
<sequence>MAGIMKKIQETVQSHKKQHDGENGAEGVGIVEKMKEKIHGYKEKNKEKKKERKEKKRKREGGEKSQTKSRRR</sequence>
<evidence type="ECO:0000313" key="2">
    <source>
        <dbReference type="EnsemblPlants" id="MELO3C030715.2.1"/>
    </source>
</evidence>
<evidence type="ECO:0000256" key="1">
    <source>
        <dbReference type="SAM" id="MobiDB-lite"/>
    </source>
</evidence>
<proteinExistence type="predicted"/>